<gene>
    <name evidence="1" type="ORF">LCGC14_2085460</name>
</gene>
<comment type="caution">
    <text evidence="1">The sequence shown here is derived from an EMBL/GenBank/DDBJ whole genome shotgun (WGS) entry which is preliminary data.</text>
</comment>
<sequence length="71" mass="8771">MKNMETEIYYFVNLLREVKKQDLFNPYYDECETFDNMESAFVRRGNLANYFKIMLPKTDYNEKIDKIEFVY</sequence>
<name>A0A0F9EEK6_9ZZZZ</name>
<evidence type="ECO:0000313" key="1">
    <source>
        <dbReference type="EMBL" id="KKL72379.1"/>
    </source>
</evidence>
<proteinExistence type="predicted"/>
<reference evidence="1" key="1">
    <citation type="journal article" date="2015" name="Nature">
        <title>Complex archaea that bridge the gap between prokaryotes and eukaryotes.</title>
        <authorList>
            <person name="Spang A."/>
            <person name="Saw J.H."/>
            <person name="Jorgensen S.L."/>
            <person name="Zaremba-Niedzwiedzka K."/>
            <person name="Martijn J."/>
            <person name="Lind A.E."/>
            <person name="van Eijk R."/>
            <person name="Schleper C."/>
            <person name="Guy L."/>
            <person name="Ettema T.J."/>
        </authorList>
    </citation>
    <scope>NUCLEOTIDE SEQUENCE</scope>
</reference>
<organism evidence="1">
    <name type="scientific">marine sediment metagenome</name>
    <dbReference type="NCBI Taxonomy" id="412755"/>
    <lineage>
        <taxon>unclassified sequences</taxon>
        <taxon>metagenomes</taxon>
        <taxon>ecological metagenomes</taxon>
    </lineage>
</organism>
<dbReference type="EMBL" id="LAZR01025290">
    <property type="protein sequence ID" value="KKL72379.1"/>
    <property type="molecule type" value="Genomic_DNA"/>
</dbReference>
<protein>
    <submittedName>
        <fullName evidence="1">Uncharacterized protein</fullName>
    </submittedName>
</protein>
<dbReference type="AlphaFoldDB" id="A0A0F9EEK6"/>
<accession>A0A0F9EEK6</accession>